<organism evidence="1 2">
    <name type="scientific">Nocardia arthritidis</name>
    <dbReference type="NCBI Taxonomy" id="228602"/>
    <lineage>
        <taxon>Bacteria</taxon>
        <taxon>Bacillati</taxon>
        <taxon>Actinomycetota</taxon>
        <taxon>Actinomycetes</taxon>
        <taxon>Mycobacteriales</taxon>
        <taxon>Nocardiaceae</taxon>
        <taxon>Nocardia</taxon>
    </lineage>
</organism>
<dbReference type="Proteomes" id="UP000503540">
    <property type="component" value="Chromosome"/>
</dbReference>
<evidence type="ECO:0000313" key="2">
    <source>
        <dbReference type="Proteomes" id="UP000503540"/>
    </source>
</evidence>
<dbReference type="EMBL" id="CP046172">
    <property type="protein sequence ID" value="QIS14793.1"/>
    <property type="molecule type" value="Genomic_DNA"/>
</dbReference>
<proteinExistence type="predicted"/>
<name>A0A6G9YPE3_9NOCA</name>
<keyword evidence="2" id="KW-1185">Reference proteome</keyword>
<dbReference type="KEGG" id="nah:F5544_34800"/>
<accession>A0A6G9YPE3</accession>
<evidence type="ECO:0008006" key="3">
    <source>
        <dbReference type="Google" id="ProtNLM"/>
    </source>
</evidence>
<dbReference type="RefSeq" id="WP_167477140.1">
    <property type="nucleotide sequence ID" value="NZ_CP046172.1"/>
</dbReference>
<dbReference type="SUPFAM" id="SSF52980">
    <property type="entry name" value="Restriction endonuclease-like"/>
    <property type="match status" value="1"/>
</dbReference>
<gene>
    <name evidence="1" type="ORF">F5544_34800</name>
</gene>
<protein>
    <recommendedName>
        <fullName evidence="3">DUF559 domain-containing protein</fullName>
    </recommendedName>
</protein>
<evidence type="ECO:0000313" key="1">
    <source>
        <dbReference type="EMBL" id="QIS14793.1"/>
    </source>
</evidence>
<reference evidence="1 2" key="1">
    <citation type="journal article" date="2019" name="ACS Chem. Biol.">
        <title>Identification and Mobilization of a Cryptic Antibiotic Biosynthesis Gene Locus from a Human-Pathogenic Nocardia Isolate.</title>
        <authorList>
            <person name="Herisse M."/>
            <person name="Ishida K."/>
            <person name="Porter J.L."/>
            <person name="Howden B."/>
            <person name="Hertweck C."/>
            <person name="Stinear T.P."/>
            <person name="Pidot S.J."/>
        </authorList>
    </citation>
    <scope>NUCLEOTIDE SEQUENCE [LARGE SCALE GENOMIC DNA]</scope>
    <source>
        <strain evidence="1 2">AUSMDU00012717</strain>
    </source>
</reference>
<dbReference type="AlphaFoldDB" id="A0A6G9YPE3"/>
<sequence>MGMGPIDERDISASGAVPQVLPRAGWVRVRSGCWVPPESRVVVDPVARHRILLEASIRRMSAEGAVSHQSAAVLRGLPVWGYSLDRVHVTRRHIREGQRGRYVRVHCAPYRDDETDEIDGMRTLSAQRTVVDLARCGPPHAVVATGDAAAQRFSVTRRELRAALGYAVGRQGYHTALRVLDLIDGRSESVGESRSRMIMADARLPEPELQTIVLDETGRSIGRVDFCFPDFGVIGEFDGGFEYGCTMTPDADPSAVIQREKRREAQLRDLGWQVVRWTWLDLDKPDLLTARLRRALTAGTNPAGAILRAPRPD</sequence>
<dbReference type="InterPro" id="IPR011335">
    <property type="entry name" value="Restrct_endonuc-II-like"/>
</dbReference>